<feature type="region of interest" description="Disordered" evidence="1">
    <location>
        <begin position="1"/>
        <end position="51"/>
    </location>
</feature>
<accession>A0AAN9PA35</accession>
<name>A0AAN9PA35_CROPI</name>
<comment type="caution">
    <text evidence="2">The sequence shown here is derived from an EMBL/GenBank/DDBJ whole genome shotgun (WGS) entry which is preliminary data.</text>
</comment>
<protein>
    <submittedName>
        <fullName evidence="2">Uncharacterized protein</fullName>
    </submittedName>
</protein>
<proteinExistence type="predicted"/>
<dbReference type="EMBL" id="JAYWIO010000001">
    <property type="protein sequence ID" value="KAK7290496.1"/>
    <property type="molecule type" value="Genomic_DNA"/>
</dbReference>
<dbReference type="AlphaFoldDB" id="A0AAN9PA35"/>
<feature type="compositionally biased region" description="Basic residues" evidence="1">
    <location>
        <begin position="1"/>
        <end position="10"/>
    </location>
</feature>
<evidence type="ECO:0000256" key="1">
    <source>
        <dbReference type="SAM" id="MobiDB-lite"/>
    </source>
</evidence>
<organism evidence="2 3">
    <name type="scientific">Crotalaria pallida</name>
    <name type="common">Smooth rattlebox</name>
    <name type="synonym">Crotalaria striata</name>
    <dbReference type="NCBI Taxonomy" id="3830"/>
    <lineage>
        <taxon>Eukaryota</taxon>
        <taxon>Viridiplantae</taxon>
        <taxon>Streptophyta</taxon>
        <taxon>Embryophyta</taxon>
        <taxon>Tracheophyta</taxon>
        <taxon>Spermatophyta</taxon>
        <taxon>Magnoliopsida</taxon>
        <taxon>eudicotyledons</taxon>
        <taxon>Gunneridae</taxon>
        <taxon>Pentapetalae</taxon>
        <taxon>rosids</taxon>
        <taxon>fabids</taxon>
        <taxon>Fabales</taxon>
        <taxon>Fabaceae</taxon>
        <taxon>Papilionoideae</taxon>
        <taxon>50 kb inversion clade</taxon>
        <taxon>genistoids sensu lato</taxon>
        <taxon>core genistoids</taxon>
        <taxon>Crotalarieae</taxon>
        <taxon>Crotalaria</taxon>
    </lineage>
</organism>
<reference evidence="2 3" key="1">
    <citation type="submission" date="2024-01" db="EMBL/GenBank/DDBJ databases">
        <title>The genomes of 5 underutilized Papilionoideae crops provide insights into root nodulation and disease resistanc.</title>
        <authorList>
            <person name="Yuan L."/>
        </authorList>
    </citation>
    <scope>NUCLEOTIDE SEQUENCE [LARGE SCALE GENOMIC DNA]</scope>
    <source>
        <strain evidence="2">ZHUSHIDOU_FW_LH</strain>
        <tissue evidence="2">Leaf</tissue>
    </source>
</reference>
<evidence type="ECO:0000313" key="3">
    <source>
        <dbReference type="Proteomes" id="UP001372338"/>
    </source>
</evidence>
<dbReference type="Proteomes" id="UP001372338">
    <property type="component" value="Unassembled WGS sequence"/>
</dbReference>
<sequence length="82" mass="9564">MESSTHRFHGRSSFNQLPNPLSPNRRQNPRRPQRRNLIPPLSHRPSPLPRSLRRLRTLPSLARPSLHAIRVLIDLSIRVIQV</sequence>
<gene>
    <name evidence="2" type="ORF">RIF29_04961</name>
</gene>
<feature type="compositionally biased region" description="Low complexity" evidence="1">
    <location>
        <begin position="17"/>
        <end position="26"/>
    </location>
</feature>
<evidence type="ECO:0000313" key="2">
    <source>
        <dbReference type="EMBL" id="KAK7290496.1"/>
    </source>
</evidence>
<feature type="compositionally biased region" description="Low complexity" evidence="1">
    <location>
        <begin position="35"/>
        <end position="45"/>
    </location>
</feature>
<keyword evidence="3" id="KW-1185">Reference proteome</keyword>